<organism evidence="6 7">
    <name type="scientific">Flavobacterium chuncheonense</name>
    <dbReference type="NCBI Taxonomy" id="2026653"/>
    <lineage>
        <taxon>Bacteria</taxon>
        <taxon>Pseudomonadati</taxon>
        <taxon>Bacteroidota</taxon>
        <taxon>Flavobacteriia</taxon>
        <taxon>Flavobacteriales</taxon>
        <taxon>Flavobacteriaceae</taxon>
        <taxon>Flavobacterium</taxon>
    </lineage>
</organism>
<dbReference type="SUPFAM" id="SSF52833">
    <property type="entry name" value="Thioredoxin-like"/>
    <property type="match status" value="1"/>
</dbReference>
<dbReference type="Gene3D" id="3.40.30.10">
    <property type="entry name" value="Glutaredoxin"/>
    <property type="match status" value="1"/>
</dbReference>
<name>A0ABW5YN03_9FLAO</name>
<evidence type="ECO:0000313" key="7">
    <source>
        <dbReference type="Proteomes" id="UP001597534"/>
    </source>
</evidence>
<dbReference type="CDD" id="cd02966">
    <property type="entry name" value="TlpA_like_family"/>
    <property type="match status" value="1"/>
</dbReference>
<protein>
    <submittedName>
        <fullName evidence="6">TlpA family protein disulfide reductase</fullName>
    </submittedName>
</protein>
<evidence type="ECO:0000259" key="5">
    <source>
        <dbReference type="PROSITE" id="PS51352"/>
    </source>
</evidence>
<keyword evidence="4" id="KW-0676">Redox-active center</keyword>
<dbReference type="InterPro" id="IPR000866">
    <property type="entry name" value="AhpC/TSA"/>
</dbReference>
<gene>
    <name evidence="6" type="ORF">ACFS5J_10260</name>
</gene>
<feature type="domain" description="Thioredoxin" evidence="5">
    <location>
        <begin position="190"/>
        <end position="333"/>
    </location>
</feature>
<evidence type="ECO:0000256" key="3">
    <source>
        <dbReference type="ARBA" id="ARBA00023157"/>
    </source>
</evidence>
<keyword evidence="3" id="KW-1015">Disulfide bond</keyword>
<comment type="caution">
    <text evidence="6">The sequence shown here is derived from an EMBL/GenBank/DDBJ whole genome shotgun (WGS) entry which is preliminary data.</text>
</comment>
<dbReference type="PROSITE" id="PS51352">
    <property type="entry name" value="THIOREDOXIN_2"/>
    <property type="match status" value="1"/>
</dbReference>
<evidence type="ECO:0000256" key="2">
    <source>
        <dbReference type="ARBA" id="ARBA00022748"/>
    </source>
</evidence>
<accession>A0ABW5YN03</accession>
<dbReference type="InterPro" id="IPR013766">
    <property type="entry name" value="Thioredoxin_domain"/>
</dbReference>
<dbReference type="Proteomes" id="UP001597534">
    <property type="component" value="Unassembled WGS sequence"/>
</dbReference>
<dbReference type="InterPro" id="IPR036249">
    <property type="entry name" value="Thioredoxin-like_sf"/>
</dbReference>
<evidence type="ECO:0000313" key="6">
    <source>
        <dbReference type="EMBL" id="MFD2892394.1"/>
    </source>
</evidence>
<dbReference type="RefSeq" id="WP_379812047.1">
    <property type="nucleotide sequence ID" value="NZ_JBHUPC010000013.1"/>
</dbReference>
<reference evidence="7" key="1">
    <citation type="journal article" date="2019" name="Int. J. Syst. Evol. Microbiol.">
        <title>The Global Catalogue of Microorganisms (GCM) 10K type strain sequencing project: providing services to taxonomists for standard genome sequencing and annotation.</title>
        <authorList>
            <consortium name="The Broad Institute Genomics Platform"/>
            <consortium name="The Broad Institute Genome Sequencing Center for Infectious Disease"/>
            <person name="Wu L."/>
            <person name="Ma J."/>
        </authorList>
    </citation>
    <scope>NUCLEOTIDE SEQUENCE [LARGE SCALE GENOMIC DNA]</scope>
    <source>
        <strain evidence="7">KCTC 22671</strain>
    </source>
</reference>
<dbReference type="Pfam" id="PF00578">
    <property type="entry name" value="AhpC-TSA"/>
    <property type="match status" value="1"/>
</dbReference>
<dbReference type="InterPro" id="IPR050553">
    <property type="entry name" value="Thioredoxin_ResA/DsbE_sf"/>
</dbReference>
<dbReference type="EMBL" id="JBHUPC010000013">
    <property type="protein sequence ID" value="MFD2892394.1"/>
    <property type="molecule type" value="Genomic_DNA"/>
</dbReference>
<dbReference type="PANTHER" id="PTHR42852">
    <property type="entry name" value="THIOL:DISULFIDE INTERCHANGE PROTEIN DSBE"/>
    <property type="match status" value="1"/>
</dbReference>
<comment type="subcellular location">
    <subcellularLocation>
        <location evidence="1">Cell envelope</location>
    </subcellularLocation>
</comment>
<evidence type="ECO:0000256" key="4">
    <source>
        <dbReference type="ARBA" id="ARBA00023284"/>
    </source>
</evidence>
<evidence type="ECO:0000256" key="1">
    <source>
        <dbReference type="ARBA" id="ARBA00004196"/>
    </source>
</evidence>
<dbReference type="PANTHER" id="PTHR42852:SF6">
    <property type="entry name" value="THIOL:DISULFIDE INTERCHANGE PROTEIN DSBE"/>
    <property type="match status" value="1"/>
</dbReference>
<sequence>MKKITYLLLFSAFVSFGQAGKKSKVKFFAKIENRNSDTLKVYGPSRFLEVIPIKNGVFEASFETTDGVHQFTDGKESSMMYFKDGDDIQLAMDAKEFDESIVYKGKGSKENNYLAQKALADEKFQMTMDDLANLDGEALSATLTEKYQNDIKQLENSGLDTKFVETFKNRMNKEQMMMMQYMMEKKAMAALSGKPSPSFDYENHKGGKTKLEELKGKYVYVDVWATWCGPCRAEIPHLKKVEEAYHGKKIEFVSISIDKVKDHEKWQKFVTDKELGGIQLFADNDWNSEFVKDYKITGIPRFILIGPKGEIVNADAPRPSSPELVKTLDELLK</sequence>
<keyword evidence="7" id="KW-1185">Reference proteome</keyword>
<proteinExistence type="predicted"/>
<keyword evidence="2" id="KW-0201">Cytochrome c-type biogenesis</keyword>